<dbReference type="GO" id="GO:0008270">
    <property type="term" value="F:zinc ion binding"/>
    <property type="evidence" value="ECO:0007669"/>
    <property type="project" value="UniProtKB-KW"/>
</dbReference>
<dbReference type="SUPFAM" id="SSF57756">
    <property type="entry name" value="Retrovirus zinc finger-like domains"/>
    <property type="match status" value="1"/>
</dbReference>
<dbReference type="PROSITE" id="PS50158">
    <property type="entry name" value="ZF_CCHC"/>
    <property type="match status" value="1"/>
</dbReference>
<dbReference type="InterPro" id="IPR013103">
    <property type="entry name" value="RVT_2"/>
</dbReference>
<dbReference type="Gene3D" id="4.10.60.10">
    <property type="entry name" value="Zinc finger, CCHC-type"/>
    <property type="match status" value="1"/>
</dbReference>
<feature type="region of interest" description="Disordered" evidence="2">
    <location>
        <begin position="267"/>
        <end position="293"/>
    </location>
</feature>
<feature type="compositionally biased region" description="Polar residues" evidence="2">
    <location>
        <begin position="347"/>
        <end position="368"/>
    </location>
</feature>
<feature type="domain" description="CCHC-type" evidence="3">
    <location>
        <begin position="196"/>
        <end position="211"/>
    </location>
</feature>
<feature type="region of interest" description="Disordered" evidence="2">
    <location>
        <begin position="337"/>
        <end position="368"/>
    </location>
</feature>
<dbReference type="InterPro" id="IPR001878">
    <property type="entry name" value="Znf_CCHC"/>
</dbReference>
<keyword evidence="1" id="KW-0863">Zinc-finger</keyword>
<organism evidence="4">
    <name type="scientific">Tanacetum cinerariifolium</name>
    <name type="common">Dalmatian daisy</name>
    <name type="synonym">Chrysanthemum cinerariifolium</name>
    <dbReference type="NCBI Taxonomy" id="118510"/>
    <lineage>
        <taxon>Eukaryota</taxon>
        <taxon>Viridiplantae</taxon>
        <taxon>Streptophyta</taxon>
        <taxon>Embryophyta</taxon>
        <taxon>Tracheophyta</taxon>
        <taxon>Spermatophyta</taxon>
        <taxon>Magnoliopsida</taxon>
        <taxon>eudicotyledons</taxon>
        <taxon>Gunneridae</taxon>
        <taxon>Pentapetalae</taxon>
        <taxon>asterids</taxon>
        <taxon>campanulids</taxon>
        <taxon>Asterales</taxon>
        <taxon>Asteraceae</taxon>
        <taxon>Asteroideae</taxon>
        <taxon>Anthemideae</taxon>
        <taxon>Anthemidinae</taxon>
        <taxon>Tanacetum</taxon>
    </lineage>
</organism>
<feature type="region of interest" description="Disordered" evidence="2">
    <location>
        <begin position="210"/>
        <end position="235"/>
    </location>
</feature>
<keyword evidence="1" id="KW-0862">Zinc</keyword>
<proteinExistence type="predicted"/>
<protein>
    <submittedName>
        <fullName evidence="4">Retrovirus-related Pol polyprotein from transposon TNT 1-94</fullName>
    </submittedName>
</protein>
<evidence type="ECO:0000256" key="1">
    <source>
        <dbReference type="PROSITE-ProRule" id="PRU00047"/>
    </source>
</evidence>
<comment type="caution">
    <text evidence="4">The sequence shown here is derived from an EMBL/GenBank/DDBJ whole genome shotgun (WGS) entry which is preliminary data.</text>
</comment>
<dbReference type="InterPro" id="IPR036875">
    <property type="entry name" value="Znf_CCHC_sf"/>
</dbReference>
<gene>
    <name evidence="4" type="ORF">Tci_547846</name>
</gene>
<dbReference type="GO" id="GO:0003676">
    <property type="term" value="F:nucleic acid binding"/>
    <property type="evidence" value="ECO:0007669"/>
    <property type="project" value="InterPro"/>
</dbReference>
<evidence type="ECO:0000256" key="2">
    <source>
        <dbReference type="SAM" id="MobiDB-lite"/>
    </source>
</evidence>
<sequence length="525" mass="59170">KFNTHKDAKTLMEAIEKKFGRNKETKKLKFNTRKDVKTLMEAIEKRFGGNTKTKKKIISQLEILGVFLSQEYINLKFLRCLPFEWRTHTLIWRNKTDLEEKVLMICSTALRFMSTNESVSVAASVSAVSAKIHVSALLNVDSFSNDIDVGDLEEMDLKWKIAMLTLRARRFLQRARTNLGANGPTSMGFDMSKVECYNCHRKGHFARECRSPKHTRRNGAAEPQRRNVPVETTTSNALVSKCDGVGSYDWSSQAEEEPTNYALMAFSSSSSSSDNEKMAQPTAKNHAQRGNHKQYAQMTLPYPQRHMVPATVLAQFKPIPITTVRPVSTVIPKTSVTRPRQVKTDVTKTNSPPRSHINHSPSPKANTFPSKVTAVKAPMVNVAKGNPQHALKDKGVIDSGCSRHMTGNVSYLSDFEELNGGYVSFGGNSKGVFRNKKDERDIIARNKARCVAQGHTQEEGIDYEEVFAPVARIEAIRLFLAYASFMGFMVYQMDVKSAFLYGTIEEDVYVYQPPRFKDPDYHDKV</sequence>
<feature type="non-terminal residue" evidence="4">
    <location>
        <position position="1"/>
    </location>
</feature>
<dbReference type="Pfam" id="PF00098">
    <property type="entry name" value="zf-CCHC"/>
    <property type="match status" value="1"/>
</dbReference>
<keyword evidence="1" id="KW-0479">Metal-binding</keyword>
<dbReference type="AlphaFoldDB" id="A0A699IRT1"/>
<dbReference type="Pfam" id="PF07727">
    <property type="entry name" value="RVT_2"/>
    <property type="match status" value="1"/>
</dbReference>
<name>A0A699IRT1_TANCI</name>
<dbReference type="SMART" id="SM00343">
    <property type="entry name" value="ZnF_C2HC"/>
    <property type="match status" value="1"/>
</dbReference>
<dbReference type="EMBL" id="BKCJ010319735">
    <property type="protein sequence ID" value="GEZ75873.1"/>
    <property type="molecule type" value="Genomic_DNA"/>
</dbReference>
<evidence type="ECO:0000313" key="4">
    <source>
        <dbReference type="EMBL" id="GEZ75873.1"/>
    </source>
</evidence>
<evidence type="ECO:0000259" key="3">
    <source>
        <dbReference type="PROSITE" id="PS50158"/>
    </source>
</evidence>
<accession>A0A699IRT1</accession>
<reference evidence="4" key="1">
    <citation type="journal article" date="2019" name="Sci. Rep.">
        <title>Draft genome of Tanacetum cinerariifolium, the natural source of mosquito coil.</title>
        <authorList>
            <person name="Yamashiro T."/>
            <person name="Shiraishi A."/>
            <person name="Satake H."/>
            <person name="Nakayama K."/>
        </authorList>
    </citation>
    <scope>NUCLEOTIDE SEQUENCE</scope>
</reference>